<evidence type="ECO:0000256" key="1">
    <source>
        <dbReference type="ARBA" id="ARBA00023015"/>
    </source>
</evidence>
<dbReference type="PROSITE" id="PS50949">
    <property type="entry name" value="HTH_GNTR"/>
    <property type="match status" value="1"/>
</dbReference>
<dbReference type="Gene3D" id="1.10.10.10">
    <property type="entry name" value="Winged helix-like DNA-binding domain superfamily/Winged helix DNA-binding domain"/>
    <property type="match status" value="1"/>
</dbReference>
<reference evidence="5 6" key="1">
    <citation type="journal article" date="2024" name="Proc. Natl. Acad. Sci. U.S.A.">
        <title>The evolutionary genomics of adaptation to stress in wild rhizobium bacteria.</title>
        <authorList>
            <person name="Kehlet-Delgado H."/>
            <person name="Montoya A.P."/>
            <person name="Jensen K.T."/>
            <person name="Wendlandt C.E."/>
            <person name="Dexheimer C."/>
            <person name="Roberts M."/>
            <person name="Torres Martinez L."/>
            <person name="Friesen M.L."/>
            <person name="Griffitts J.S."/>
            <person name="Porter S.S."/>
        </authorList>
    </citation>
    <scope>NUCLEOTIDE SEQUENCE [LARGE SCALE GENOMIC DNA]</scope>
    <source>
        <strain evidence="5 6">M0729</strain>
    </source>
</reference>
<dbReference type="RefSeq" id="WP_352571016.1">
    <property type="nucleotide sequence ID" value="NZ_JAMYMY010000074.1"/>
</dbReference>
<gene>
    <name evidence="5" type="ORF">NKI33_31495</name>
</gene>
<keyword evidence="6" id="KW-1185">Reference proteome</keyword>
<evidence type="ECO:0000313" key="6">
    <source>
        <dbReference type="Proteomes" id="UP001464387"/>
    </source>
</evidence>
<dbReference type="PRINTS" id="PR00035">
    <property type="entry name" value="HTHGNTR"/>
</dbReference>
<keyword evidence="1" id="KW-0805">Transcription regulation</keyword>
<dbReference type="EMBL" id="JAMYPJ010000077">
    <property type="protein sequence ID" value="MER8937466.1"/>
    <property type="molecule type" value="Genomic_DNA"/>
</dbReference>
<protein>
    <submittedName>
        <fullName evidence="5">GntR family transcriptional regulator</fullName>
    </submittedName>
</protein>
<dbReference type="Proteomes" id="UP001464387">
    <property type="component" value="Unassembled WGS sequence"/>
</dbReference>
<dbReference type="SUPFAM" id="SSF64288">
    <property type="entry name" value="Chorismate lyase-like"/>
    <property type="match status" value="1"/>
</dbReference>
<dbReference type="Pfam" id="PF00392">
    <property type="entry name" value="GntR"/>
    <property type="match status" value="1"/>
</dbReference>
<sequence length="254" mass="27949">MDADTQPPDIGLSLDGQGPLFKQIERAVRSEILSGRWPSGHRVPSEHSLMEAFSTTRATVSKALSKLTEAGLLERRRRHGTRVASTTESHAVLGFLDVRKDIESKGRAYSYKVLRKREVAAGAQTSSWLAVEVGTPILILTAAHCGFGKPEVLEERYISLQAAPEASMTDFEKEMPNTWLLARLPCTRLRHTIRAEAATAPQATLLGVAEQSPLLVSLRQTWADEMPVTWVKLSYPGAQNEFVGEFNPLESLSA</sequence>
<evidence type="ECO:0000259" key="4">
    <source>
        <dbReference type="PROSITE" id="PS50949"/>
    </source>
</evidence>
<evidence type="ECO:0000256" key="2">
    <source>
        <dbReference type="ARBA" id="ARBA00023125"/>
    </source>
</evidence>
<dbReference type="SUPFAM" id="SSF46785">
    <property type="entry name" value="Winged helix' DNA-binding domain"/>
    <property type="match status" value="1"/>
</dbReference>
<keyword evidence="2" id="KW-0238">DNA-binding</keyword>
<keyword evidence="3" id="KW-0804">Transcription</keyword>
<dbReference type="SMART" id="SM00345">
    <property type="entry name" value="HTH_GNTR"/>
    <property type="match status" value="1"/>
</dbReference>
<dbReference type="InterPro" id="IPR036390">
    <property type="entry name" value="WH_DNA-bd_sf"/>
</dbReference>
<dbReference type="SMART" id="SM00866">
    <property type="entry name" value="UTRA"/>
    <property type="match status" value="1"/>
</dbReference>
<dbReference type="PANTHER" id="PTHR44846:SF16">
    <property type="entry name" value="TRANSCRIPTIONAL REGULATOR PHNF-RELATED"/>
    <property type="match status" value="1"/>
</dbReference>
<evidence type="ECO:0000256" key="3">
    <source>
        <dbReference type="ARBA" id="ARBA00023163"/>
    </source>
</evidence>
<dbReference type="InterPro" id="IPR036388">
    <property type="entry name" value="WH-like_DNA-bd_sf"/>
</dbReference>
<dbReference type="InterPro" id="IPR011663">
    <property type="entry name" value="UTRA"/>
</dbReference>
<dbReference type="CDD" id="cd07377">
    <property type="entry name" value="WHTH_GntR"/>
    <property type="match status" value="1"/>
</dbReference>
<dbReference type="Pfam" id="PF07702">
    <property type="entry name" value="UTRA"/>
    <property type="match status" value="1"/>
</dbReference>
<comment type="caution">
    <text evidence="5">The sequence shown here is derived from an EMBL/GenBank/DDBJ whole genome shotgun (WGS) entry which is preliminary data.</text>
</comment>
<dbReference type="Gene3D" id="3.40.1410.10">
    <property type="entry name" value="Chorismate lyase-like"/>
    <property type="match status" value="1"/>
</dbReference>
<dbReference type="InterPro" id="IPR000524">
    <property type="entry name" value="Tscrpt_reg_HTH_GntR"/>
</dbReference>
<dbReference type="InterPro" id="IPR028978">
    <property type="entry name" value="Chorismate_lyase_/UTRA_dom_sf"/>
</dbReference>
<organism evidence="5 6">
    <name type="scientific">Mesorhizobium opportunistum</name>
    <dbReference type="NCBI Taxonomy" id="593909"/>
    <lineage>
        <taxon>Bacteria</taxon>
        <taxon>Pseudomonadati</taxon>
        <taxon>Pseudomonadota</taxon>
        <taxon>Alphaproteobacteria</taxon>
        <taxon>Hyphomicrobiales</taxon>
        <taxon>Phyllobacteriaceae</taxon>
        <taxon>Mesorhizobium</taxon>
    </lineage>
</organism>
<proteinExistence type="predicted"/>
<dbReference type="InterPro" id="IPR050679">
    <property type="entry name" value="Bact_HTH_transcr_reg"/>
</dbReference>
<dbReference type="PANTHER" id="PTHR44846">
    <property type="entry name" value="MANNOSYL-D-GLYCERATE TRANSPORT/METABOLISM SYSTEM REPRESSOR MNGR-RELATED"/>
    <property type="match status" value="1"/>
</dbReference>
<evidence type="ECO:0000313" key="5">
    <source>
        <dbReference type="EMBL" id="MER8937466.1"/>
    </source>
</evidence>
<accession>A0ABV1YQJ6</accession>
<name>A0ABV1YQJ6_9HYPH</name>
<feature type="domain" description="HTH gntR-type" evidence="4">
    <location>
        <begin position="18"/>
        <end position="86"/>
    </location>
</feature>